<protein>
    <submittedName>
        <fullName evidence="6">Transcriptional regulator, TetR family</fullName>
    </submittedName>
</protein>
<dbReference type="PANTHER" id="PTHR30055:SF234">
    <property type="entry name" value="HTH-TYPE TRANSCRIPTIONAL REGULATOR BETI"/>
    <property type="match status" value="1"/>
</dbReference>
<gene>
    <name evidence="6" type="ORF">SAMN06309945_0202</name>
</gene>
<keyword evidence="1" id="KW-0805">Transcription regulation</keyword>
<evidence type="ECO:0000313" key="6">
    <source>
        <dbReference type="EMBL" id="SKC36473.1"/>
    </source>
</evidence>
<evidence type="ECO:0000259" key="5">
    <source>
        <dbReference type="PROSITE" id="PS50977"/>
    </source>
</evidence>
<sequence length="200" mass="20716">MAHAPRRLRADATRNRALILTAAREAFVENGLHVSMAEIARRAGVGFATAQRRFPTKADLIREIVAEELAELRDTATDPDSATHPWEAFTEAIRACAAHQATQPGLAGAIADAVSEAAHTDATGGISSIFAAVTQHAPGSGVLSSDITLDDVLAILYGNAGVIAHSPGSEQPASARYVEVALRGIRSAPAQGVTPPAVPS</sequence>
<dbReference type="EMBL" id="FUZP01000001">
    <property type="protein sequence ID" value="SKC36473.1"/>
    <property type="molecule type" value="Genomic_DNA"/>
</dbReference>
<dbReference type="Pfam" id="PF21597">
    <property type="entry name" value="TetR_C_43"/>
    <property type="match status" value="1"/>
</dbReference>
<feature type="domain" description="HTH tetR-type" evidence="5">
    <location>
        <begin position="13"/>
        <end position="72"/>
    </location>
</feature>
<dbReference type="STRING" id="123320.SAMN06309945_0202"/>
<evidence type="ECO:0000256" key="3">
    <source>
        <dbReference type="ARBA" id="ARBA00023163"/>
    </source>
</evidence>
<evidence type="ECO:0000256" key="1">
    <source>
        <dbReference type="ARBA" id="ARBA00023015"/>
    </source>
</evidence>
<evidence type="ECO:0000256" key="4">
    <source>
        <dbReference type="PROSITE-ProRule" id="PRU00335"/>
    </source>
</evidence>
<keyword evidence="7" id="KW-1185">Reference proteome</keyword>
<dbReference type="InterPro" id="IPR009057">
    <property type="entry name" value="Homeodomain-like_sf"/>
</dbReference>
<dbReference type="InterPro" id="IPR001647">
    <property type="entry name" value="HTH_TetR"/>
</dbReference>
<dbReference type="RefSeq" id="WP_200811459.1">
    <property type="nucleotide sequence ID" value="NZ_FUZP01000001.1"/>
</dbReference>
<reference evidence="6 7" key="1">
    <citation type="submission" date="2017-02" db="EMBL/GenBank/DDBJ databases">
        <authorList>
            <person name="Peterson S.W."/>
        </authorList>
    </citation>
    <scope>NUCLEOTIDE SEQUENCE [LARGE SCALE GENOMIC DNA]</scope>
    <source>
        <strain evidence="6 7">VKM Ac-2059</strain>
    </source>
</reference>
<dbReference type="Gene3D" id="1.10.357.10">
    <property type="entry name" value="Tetracycline Repressor, domain 2"/>
    <property type="match status" value="1"/>
</dbReference>
<dbReference type="PROSITE" id="PS50977">
    <property type="entry name" value="HTH_TETR_2"/>
    <property type="match status" value="1"/>
</dbReference>
<dbReference type="PANTHER" id="PTHR30055">
    <property type="entry name" value="HTH-TYPE TRANSCRIPTIONAL REGULATOR RUTR"/>
    <property type="match status" value="1"/>
</dbReference>
<dbReference type="GO" id="GO:0003700">
    <property type="term" value="F:DNA-binding transcription factor activity"/>
    <property type="evidence" value="ECO:0007669"/>
    <property type="project" value="TreeGrafter"/>
</dbReference>
<dbReference type="Proteomes" id="UP000190857">
    <property type="component" value="Unassembled WGS sequence"/>
</dbReference>
<name>A0A1T5IBP9_9MICO</name>
<evidence type="ECO:0000313" key="7">
    <source>
        <dbReference type="Proteomes" id="UP000190857"/>
    </source>
</evidence>
<accession>A0A1T5IBP9</accession>
<dbReference type="AlphaFoldDB" id="A0A1T5IBP9"/>
<dbReference type="Pfam" id="PF00440">
    <property type="entry name" value="TetR_N"/>
    <property type="match status" value="1"/>
</dbReference>
<dbReference type="InterPro" id="IPR049445">
    <property type="entry name" value="TetR_SbtR-like_C"/>
</dbReference>
<keyword evidence="3" id="KW-0804">Transcription</keyword>
<evidence type="ECO:0000256" key="2">
    <source>
        <dbReference type="ARBA" id="ARBA00023125"/>
    </source>
</evidence>
<feature type="DNA-binding region" description="H-T-H motif" evidence="4">
    <location>
        <begin position="35"/>
        <end position="54"/>
    </location>
</feature>
<dbReference type="SUPFAM" id="SSF48498">
    <property type="entry name" value="Tetracyclin repressor-like, C-terminal domain"/>
    <property type="match status" value="1"/>
</dbReference>
<dbReference type="InterPro" id="IPR036271">
    <property type="entry name" value="Tet_transcr_reg_TetR-rel_C_sf"/>
</dbReference>
<dbReference type="SUPFAM" id="SSF46689">
    <property type="entry name" value="Homeodomain-like"/>
    <property type="match status" value="1"/>
</dbReference>
<keyword evidence="2 4" id="KW-0238">DNA-binding</keyword>
<organism evidence="6 7">
    <name type="scientific">Okibacterium fritillariae</name>
    <dbReference type="NCBI Taxonomy" id="123320"/>
    <lineage>
        <taxon>Bacteria</taxon>
        <taxon>Bacillati</taxon>
        <taxon>Actinomycetota</taxon>
        <taxon>Actinomycetes</taxon>
        <taxon>Micrococcales</taxon>
        <taxon>Microbacteriaceae</taxon>
        <taxon>Okibacterium</taxon>
    </lineage>
</organism>
<dbReference type="PRINTS" id="PR00455">
    <property type="entry name" value="HTHTETR"/>
</dbReference>
<proteinExistence type="predicted"/>
<dbReference type="InterPro" id="IPR050109">
    <property type="entry name" value="HTH-type_TetR-like_transc_reg"/>
</dbReference>
<dbReference type="GO" id="GO:0000976">
    <property type="term" value="F:transcription cis-regulatory region binding"/>
    <property type="evidence" value="ECO:0007669"/>
    <property type="project" value="TreeGrafter"/>
</dbReference>